<dbReference type="EMBL" id="OENE01000003">
    <property type="protein sequence ID" value="SOS58160.1"/>
    <property type="molecule type" value="Genomic_DNA"/>
</dbReference>
<keyword evidence="1" id="KW-0472">Membrane</keyword>
<dbReference type="Proteomes" id="UP000490060">
    <property type="component" value="Unassembled WGS sequence"/>
</dbReference>
<feature type="transmembrane region" description="Helical" evidence="1">
    <location>
        <begin position="190"/>
        <end position="209"/>
    </location>
</feature>
<dbReference type="Pfam" id="PF14093">
    <property type="entry name" value="DUF4271"/>
    <property type="match status" value="1"/>
</dbReference>
<protein>
    <recommendedName>
        <fullName evidence="4">DUF4271 domain-containing protein</fullName>
    </recommendedName>
</protein>
<keyword evidence="1" id="KW-0812">Transmembrane</keyword>
<accession>A0A2I2LD67</accession>
<evidence type="ECO:0008006" key="4">
    <source>
        <dbReference type="Google" id="ProtNLM"/>
    </source>
</evidence>
<keyword evidence="1" id="KW-1133">Transmembrane helix</keyword>
<evidence type="ECO:0000256" key="1">
    <source>
        <dbReference type="SAM" id="Phobius"/>
    </source>
</evidence>
<feature type="transmembrane region" description="Helical" evidence="1">
    <location>
        <begin position="12"/>
        <end position="32"/>
    </location>
</feature>
<proteinExistence type="predicted"/>
<dbReference type="RefSeq" id="WP_058884106.1">
    <property type="nucleotide sequence ID" value="NZ_JAFMUG010000003.1"/>
</dbReference>
<organism evidence="2 3">
    <name type="scientific">Tenacibaculum finnmarkense genomovar ulcerans</name>
    <dbReference type="NCBI Taxonomy" id="2781388"/>
    <lineage>
        <taxon>Bacteria</taxon>
        <taxon>Pseudomonadati</taxon>
        <taxon>Bacteroidota</taxon>
        <taxon>Flavobacteriia</taxon>
        <taxon>Flavobacteriales</taxon>
        <taxon>Flavobacteriaceae</taxon>
        <taxon>Tenacibaculum</taxon>
        <taxon>Tenacibaculum finnmarkense</taxon>
    </lineage>
</organism>
<gene>
    <name evidence="2" type="ORF">TNO010_110135</name>
</gene>
<dbReference type="GeneID" id="96144249"/>
<feature type="transmembrane region" description="Helical" evidence="1">
    <location>
        <begin position="87"/>
        <end position="108"/>
    </location>
</feature>
<evidence type="ECO:0000313" key="3">
    <source>
        <dbReference type="Proteomes" id="UP000490060"/>
    </source>
</evidence>
<sequence length="212" mass="25164">MQAIERIITDNNWITLVILFAIVLVAIMKLLAPDKLRDYTFAFFTSGFFKKKVEDNPSVFSVFYMLLFFFSTITISLFLFLMLLQKYYLPTFFNYTIVLCFVVLYYVLKYSLEAILANIIQSNYNTKYFLATKSGYLSNLSLWLFPAIIIYQYAFNPPLFLLIYSLILFIFRAFLIFINNKKIVIRKFFYFILYFCTLEIAPLLIVYKITTT</sequence>
<reference evidence="2 3" key="1">
    <citation type="submission" date="2017-11" db="EMBL/GenBank/DDBJ databases">
        <authorList>
            <person name="Duchaud E."/>
        </authorList>
    </citation>
    <scope>NUCLEOTIDE SEQUENCE [LARGE SCALE GENOMIC DNA]</scope>
    <source>
        <strain evidence="2 3">TNO010</strain>
    </source>
</reference>
<feature type="transmembrane region" description="Helical" evidence="1">
    <location>
        <begin position="59"/>
        <end position="81"/>
    </location>
</feature>
<name>A0A2I2LD67_9FLAO</name>
<dbReference type="InterPro" id="IPR025367">
    <property type="entry name" value="DUF4271"/>
</dbReference>
<evidence type="ECO:0000313" key="2">
    <source>
        <dbReference type="EMBL" id="SOS58160.1"/>
    </source>
</evidence>
<feature type="transmembrane region" description="Helical" evidence="1">
    <location>
        <begin position="159"/>
        <end position="178"/>
    </location>
</feature>
<dbReference type="AlphaFoldDB" id="A0A2I2LD67"/>